<protein>
    <submittedName>
        <fullName evidence="6">ParB/RepB/Spo0J family partition protein</fullName>
    </submittedName>
</protein>
<evidence type="ECO:0000313" key="6">
    <source>
        <dbReference type="EMBL" id="MCR1821989.1"/>
    </source>
</evidence>
<dbReference type="CDD" id="cd16393">
    <property type="entry name" value="SPO0J_N"/>
    <property type="match status" value="1"/>
</dbReference>
<feature type="non-terminal residue" evidence="6">
    <location>
        <position position="328"/>
    </location>
</feature>
<feature type="domain" description="ParB-like N-terminal" evidence="5">
    <location>
        <begin position="32"/>
        <end position="122"/>
    </location>
</feature>
<dbReference type="EMBL" id="JANKBY010000029">
    <property type="protein sequence ID" value="MCR1821989.1"/>
    <property type="molecule type" value="Genomic_DNA"/>
</dbReference>
<evidence type="ECO:0000256" key="1">
    <source>
        <dbReference type="ARBA" id="ARBA00004453"/>
    </source>
</evidence>
<reference evidence="6" key="1">
    <citation type="submission" date="2022-07" db="EMBL/GenBank/DDBJ databases">
        <title>Enhanced cultured diversity of the mouse gut microbiota enables custom-made synthetic communities.</title>
        <authorList>
            <person name="Afrizal A."/>
        </authorList>
    </citation>
    <scope>NUCLEOTIDE SEQUENCE</scope>
    <source>
        <strain evidence="6">DSM 29186</strain>
    </source>
</reference>
<evidence type="ECO:0000256" key="2">
    <source>
        <dbReference type="ARBA" id="ARBA00006295"/>
    </source>
</evidence>
<evidence type="ECO:0000256" key="4">
    <source>
        <dbReference type="ARBA" id="ARBA00023125"/>
    </source>
</evidence>
<sequence length="328" mass="37007">MDNTPRRSKRLGKGLSALIPDINEEIDKKDIVQVKLSNIRPNKNQPRKEFDQDRIKALSNSIKNVGVLQPIVLKPTDDNNYMIIAGERRYRASIMAGKEEIPAVIKDIPVKDIMEIALIENLQREDLNAIEEALAYKSLIDNYKVTQEELSEAVGRSRPHITNTLRLLNLQKKVIKMIESGEITPGHGKALLRIENHDKQLEIANRIVKEDLSVRVVEEIAKKNLGNKEVKKTEKKQKDIYIVDAEEKLSNIFGTQVNISNGKNKGKIEIVYNNEDELNEILSMIMDEDIDLLGIIVVGTPQDNEDKLFVGTKAASWAEAMRADGAIL</sequence>
<dbReference type="GO" id="GO:0009295">
    <property type="term" value="C:nucleoid"/>
    <property type="evidence" value="ECO:0007669"/>
    <property type="project" value="UniProtKB-SubCell"/>
</dbReference>
<dbReference type="InterPro" id="IPR041468">
    <property type="entry name" value="HTH_ParB/Spo0J"/>
</dbReference>
<dbReference type="Gene3D" id="1.10.10.2830">
    <property type="match status" value="1"/>
</dbReference>
<name>A0A9X2M8W7_9FIRM</name>
<dbReference type="Gene3D" id="3.90.1530.30">
    <property type="match status" value="1"/>
</dbReference>
<evidence type="ECO:0000259" key="5">
    <source>
        <dbReference type="SMART" id="SM00470"/>
    </source>
</evidence>
<dbReference type="Pfam" id="PF17762">
    <property type="entry name" value="HTH_ParB"/>
    <property type="match status" value="1"/>
</dbReference>
<dbReference type="SUPFAM" id="SSF109709">
    <property type="entry name" value="KorB DNA-binding domain-like"/>
    <property type="match status" value="1"/>
</dbReference>
<dbReference type="InterPro" id="IPR050336">
    <property type="entry name" value="Chromosome_partition/occlusion"/>
</dbReference>
<dbReference type="GO" id="GO:0005694">
    <property type="term" value="C:chromosome"/>
    <property type="evidence" value="ECO:0007669"/>
    <property type="project" value="TreeGrafter"/>
</dbReference>
<evidence type="ECO:0000256" key="3">
    <source>
        <dbReference type="ARBA" id="ARBA00022829"/>
    </source>
</evidence>
<dbReference type="InterPro" id="IPR004437">
    <property type="entry name" value="ParB/RepB/Spo0J"/>
</dbReference>
<keyword evidence="3" id="KW-0159">Chromosome partition</keyword>
<dbReference type="InterPro" id="IPR057240">
    <property type="entry name" value="ParB_dimer_C"/>
</dbReference>
<dbReference type="GO" id="GO:0045881">
    <property type="term" value="P:positive regulation of sporulation resulting in formation of a cellular spore"/>
    <property type="evidence" value="ECO:0007669"/>
    <property type="project" value="TreeGrafter"/>
</dbReference>
<dbReference type="Pfam" id="PF02195">
    <property type="entry name" value="ParB_N"/>
    <property type="match status" value="1"/>
</dbReference>
<dbReference type="GO" id="GO:0003677">
    <property type="term" value="F:DNA binding"/>
    <property type="evidence" value="ECO:0007669"/>
    <property type="project" value="UniProtKB-KW"/>
</dbReference>
<dbReference type="InterPro" id="IPR003115">
    <property type="entry name" value="ParB_N"/>
</dbReference>
<dbReference type="Proteomes" id="UP001140817">
    <property type="component" value="Unassembled WGS sequence"/>
</dbReference>
<dbReference type="Pfam" id="PF23552">
    <property type="entry name" value="ParB_C"/>
    <property type="match status" value="1"/>
</dbReference>
<dbReference type="SMART" id="SM00470">
    <property type="entry name" value="ParB"/>
    <property type="match status" value="1"/>
</dbReference>
<accession>A0A9X2M8W7</accession>
<comment type="subcellular location">
    <subcellularLocation>
        <location evidence="1">Cytoplasm</location>
        <location evidence="1">Nucleoid</location>
    </subcellularLocation>
</comment>
<dbReference type="AlphaFoldDB" id="A0A9X2M8W7"/>
<dbReference type="FunFam" id="1.10.10.2830:FF:000001">
    <property type="entry name" value="Chromosome partitioning protein ParB"/>
    <property type="match status" value="1"/>
</dbReference>
<evidence type="ECO:0000313" key="7">
    <source>
        <dbReference type="Proteomes" id="UP001140817"/>
    </source>
</evidence>
<dbReference type="RefSeq" id="WP_257560133.1">
    <property type="nucleotide sequence ID" value="NZ_JANKBY010000029.1"/>
</dbReference>
<proteinExistence type="inferred from homology"/>
<dbReference type="GO" id="GO:0007059">
    <property type="term" value="P:chromosome segregation"/>
    <property type="evidence" value="ECO:0007669"/>
    <property type="project" value="UniProtKB-KW"/>
</dbReference>
<comment type="caution">
    <text evidence="6">The sequence shown here is derived from an EMBL/GenBank/DDBJ whole genome shotgun (WGS) entry which is preliminary data.</text>
</comment>
<keyword evidence="7" id="KW-1185">Reference proteome</keyword>
<comment type="similarity">
    <text evidence="2">Belongs to the ParB family.</text>
</comment>
<dbReference type="NCBIfam" id="TIGR00180">
    <property type="entry name" value="parB_part"/>
    <property type="match status" value="1"/>
</dbReference>
<gene>
    <name evidence="6" type="ORF">NSA58_04240</name>
</gene>
<dbReference type="FunFam" id="3.90.1530.30:FF:000001">
    <property type="entry name" value="Chromosome partitioning protein ParB"/>
    <property type="match status" value="1"/>
</dbReference>
<keyword evidence="4" id="KW-0238">DNA-binding</keyword>
<dbReference type="PANTHER" id="PTHR33375">
    <property type="entry name" value="CHROMOSOME-PARTITIONING PROTEIN PARB-RELATED"/>
    <property type="match status" value="1"/>
</dbReference>
<dbReference type="SUPFAM" id="SSF110849">
    <property type="entry name" value="ParB/Sulfiredoxin"/>
    <property type="match status" value="1"/>
</dbReference>
<organism evidence="6 7">
    <name type="scientific">Terrisporobacter muris</name>
    <dbReference type="NCBI Taxonomy" id="2963284"/>
    <lineage>
        <taxon>Bacteria</taxon>
        <taxon>Bacillati</taxon>
        <taxon>Bacillota</taxon>
        <taxon>Clostridia</taxon>
        <taxon>Peptostreptococcales</taxon>
        <taxon>Peptostreptococcaceae</taxon>
        <taxon>Terrisporobacter</taxon>
    </lineage>
</organism>
<dbReference type="PANTHER" id="PTHR33375:SF1">
    <property type="entry name" value="CHROMOSOME-PARTITIONING PROTEIN PARB-RELATED"/>
    <property type="match status" value="1"/>
</dbReference>
<dbReference type="InterPro" id="IPR036086">
    <property type="entry name" value="ParB/Sulfiredoxin_sf"/>
</dbReference>